<proteinExistence type="predicted"/>
<comment type="caution">
    <text evidence="1">The sequence shown here is derived from an EMBL/GenBank/DDBJ whole genome shotgun (WGS) entry which is preliminary data.</text>
</comment>
<protein>
    <submittedName>
        <fullName evidence="1">Uncharacterized protein</fullName>
    </submittedName>
</protein>
<sequence>MTRPEQQELLEMRLVALRQDLAKVQKVAGAAGRRSESLGRLQGLIGTYDSKSLFQRLSRAQGLFGMIMNSIRGDRELFDRIEEHGLAAEVEELETLLPDAFQALTMARKELDDNAHLLVKVDPDMTRSLVRRCRTESDLVKDLLEQLKDGTLGPAEVWERYEKLLDNGCKELFADYVDFLGGLTLRDNALDDEVCAITDSLLREIPGNPKLLALPARRPTLSSAFTELVKLGFPDWTIWNIPLVGAEIGKSYVERYGIGDRFAGLLGENAEDAPVLFADAYAAYTIGPAYGCATTLLKFQPDHEAEHYRAAVILGVLEQLAQTATGFGDVVDRAKEYWQEALVRLNDNADPDLALGTVRPFVSAVCEELAEDDMVESFKPVRWDQVTEIRDELGSETVIGYRPPTGLSALVLLNAAWATWLDNPGDEDWAKRVTDNVKTIWRAVSDRHVPRGGRYGQA</sequence>
<gene>
    <name evidence="1" type="ORF">GCM10009754_41300</name>
</gene>
<keyword evidence="2" id="KW-1185">Reference proteome</keyword>
<name>A0ABN2R7T4_9PSEU</name>
<evidence type="ECO:0000313" key="1">
    <source>
        <dbReference type="EMBL" id="GAA1965025.1"/>
    </source>
</evidence>
<evidence type="ECO:0000313" key="2">
    <source>
        <dbReference type="Proteomes" id="UP001501116"/>
    </source>
</evidence>
<dbReference type="Proteomes" id="UP001501116">
    <property type="component" value="Unassembled WGS sequence"/>
</dbReference>
<dbReference type="RefSeq" id="WP_344420985.1">
    <property type="nucleotide sequence ID" value="NZ_BAAANN010000015.1"/>
</dbReference>
<organism evidence="1 2">
    <name type="scientific">Amycolatopsis minnesotensis</name>
    <dbReference type="NCBI Taxonomy" id="337894"/>
    <lineage>
        <taxon>Bacteria</taxon>
        <taxon>Bacillati</taxon>
        <taxon>Actinomycetota</taxon>
        <taxon>Actinomycetes</taxon>
        <taxon>Pseudonocardiales</taxon>
        <taxon>Pseudonocardiaceae</taxon>
        <taxon>Amycolatopsis</taxon>
    </lineage>
</organism>
<dbReference type="EMBL" id="BAAANN010000015">
    <property type="protein sequence ID" value="GAA1965025.1"/>
    <property type="molecule type" value="Genomic_DNA"/>
</dbReference>
<reference evidence="1 2" key="1">
    <citation type="journal article" date="2019" name="Int. J. Syst. Evol. Microbiol.">
        <title>The Global Catalogue of Microorganisms (GCM) 10K type strain sequencing project: providing services to taxonomists for standard genome sequencing and annotation.</title>
        <authorList>
            <consortium name="The Broad Institute Genomics Platform"/>
            <consortium name="The Broad Institute Genome Sequencing Center for Infectious Disease"/>
            <person name="Wu L."/>
            <person name="Ma J."/>
        </authorList>
    </citation>
    <scope>NUCLEOTIDE SEQUENCE [LARGE SCALE GENOMIC DNA]</scope>
    <source>
        <strain evidence="1 2">JCM 14545</strain>
    </source>
</reference>
<accession>A0ABN2R7T4</accession>